<gene>
    <name evidence="1" type="ORF">S01H1_08448</name>
</gene>
<name>X0TKD8_9ZZZZ</name>
<dbReference type="AlphaFoldDB" id="X0TKD8"/>
<comment type="caution">
    <text evidence="1">The sequence shown here is derived from an EMBL/GenBank/DDBJ whole genome shotgun (WGS) entry which is preliminary data.</text>
</comment>
<accession>X0TKD8</accession>
<organism evidence="1">
    <name type="scientific">marine sediment metagenome</name>
    <dbReference type="NCBI Taxonomy" id="412755"/>
    <lineage>
        <taxon>unclassified sequences</taxon>
        <taxon>metagenomes</taxon>
        <taxon>ecological metagenomes</taxon>
    </lineage>
</organism>
<proteinExistence type="predicted"/>
<protein>
    <submittedName>
        <fullName evidence="1">Uncharacterized protein</fullName>
    </submittedName>
</protein>
<dbReference type="EMBL" id="BARS01004333">
    <property type="protein sequence ID" value="GAF76540.1"/>
    <property type="molecule type" value="Genomic_DNA"/>
</dbReference>
<sequence>MVTEITKNEVAELYLAQLQSEAARLSAVDREIKRYIVTDPVTRRMVTLSITDLITEVQNRTQVGMLKAIAYVQELKDAKDEQLYIITG</sequence>
<evidence type="ECO:0000313" key="1">
    <source>
        <dbReference type="EMBL" id="GAF76540.1"/>
    </source>
</evidence>
<reference evidence="1" key="1">
    <citation type="journal article" date="2014" name="Front. Microbiol.">
        <title>High frequency of phylogenetically diverse reductive dehalogenase-homologous genes in deep subseafloor sedimentary metagenomes.</title>
        <authorList>
            <person name="Kawai M."/>
            <person name="Futagami T."/>
            <person name="Toyoda A."/>
            <person name="Takaki Y."/>
            <person name="Nishi S."/>
            <person name="Hori S."/>
            <person name="Arai W."/>
            <person name="Tsubouchi T."/>
            <person name="Morono Y."/>
            <person name="Uchiyama I."/>
            <person name="Ito T."/>
            <person name="Fujiyama A."/>
            <person name="Inagaki F."/>
            <person name="Takami H."/>
        </authorList>
    </citation>
    <scope>NUCLEOTIDE SEQUENCE</scope>
    <source>
        <strain evidence="1">Expedition CK06-06</strain>
    </source>
</reference>